<protein>
    <submittedName>
        <fullName evidence="1">Crp/Fnr family transcriptional regulator</fullName>
    </submittedName>
</protein>
<accession>A0ACD4NJR9</accession>
<dbReference type="EMBL" id="CP113520">
    <property type="protein sequence ID" value="WAJ27028.1"/>
    <property type="molecule type" value="Genomic_DNA"/>
</dbReference>
<dbReference type="Proteomes" id="UP001163223">
    <property type="component" value="Chromosome"/>
</dbReference>
<evidence type="ECO:0000313" key="1">
    <source>
        <dbReference type="EMBL" id="WAJ27028.1"/>
    </source>
</evidence>
<name>A0ACD4NJR9_9HYPH</name>
<organism evidence="1 2">
    <name type="scientific">Antarcticirhabdus aurantiaca</name>
    <dbReference type="NCBI Taxonomy" id="2606717"/>
    <lineage>
        <taxon>Bacteria</taxon>
        <taxon>Pseudomonadati</taxon>
        <taxon>Pseudomonadota</taxon>
        <taxon>Alphaproteobacteria</taxon>
        <taxon>Hyphomicrobiales</taxon>
        <taxon>Aurantimonadaceae</taxon>
        <taxon>Antarcticirhabdus</taxon>
    </lineage>
</organism>
<gene>
    <name evidence="1" type="ORF">OXU80_19475</name>
</gene>
<proteinExistence type="predicted"/>
<keyword evidence="2" id="KW-1185">Reference proteome</keyword>
<evidence type="ECO:0000313" key="2">
    <source>
        <dbReference type="Proteomes" id="UP001163223"/>
    </source>
</evidence>
<sequence>MAVVIRAVRETDRPLYRAPCGACATCDVRTMAVCAALADDEVEALESIMTATHLQANEMLVQEGDPRSKVFTLTSGMLRLSVGLPDGRRQITGFLLPGDYLGLADDEIYTASAEAVGAAALCAFPVRQMDALVERFPKLKDRLHRFTRAALRQARENQLILGRLAPVEKLASFLVLLSDRAVEHRLPASPVSLPMPRADIADYLGLTVETVSRSFTKLRNQGLVAMPDPHSIEICDRRALAAVAGLPPH</sequence>
<reference evidence="1" key="1">
    <citation type="submission" date="2022-11" db="EMBL/GenBank/DDBJ databases">
        <title>beta-Carotene-producing bacterium, Jeongeuplla avenae sp. nov., alleviates the salt stress of Arabidopsis seedlings.</title>
        <authorList>
            <person name="Jiang L."/>
            <person name="Lee J."/>
        </authorList>
    </citation>
    <scope>NUCLEOTIDE SEQUENCE</scope>
    <source>
        <strain evidence="1">DY_R2A_6</strain>
    </source>
</reference>